<dbReference type="EMBL" id="BJFL01000001">
    <property type="protein sequence ID" value="GDY28401.1"/>
    <property type="molecule type" value="Genomic_DNA"/>
</dbReference>
<keyword evidence="3" id="KW-1185">Reference proteome</keyword>
<sequence>MAAPTIVGIVAVMVIVLVLLSMLVRQLAQHRHLRRVFGPEYEHAVASAESRRAAERELAEREKRHDDLELRPIPPTARERYTRRWNQVQEEFVDKPTEAVAEADQLLTELMAERGYPTQGFEQQLGDLSVEHAETVSSYREAHAISQRNRSGEASTEELRTAMVRYRGLFDDLLRHGTPGGGARSR</sequence>
<dbReference type="OrthoDB" id="7502542at2"/>
<dbReference type="RefSeq" id="WP_137811639.1">
    <property type="nucleotide sequence ID" value="NZ_BJFL01000001.1"/>
</dbReference>
<dbReference type="AlphaFoldDB" id="A0A4D4IW35"/>
<reference evidence="3" key="1">
    <citation type="submission" date="2019-04" db="EMBL/GenBank/DDBJ databases">
        <title>Draft genome sequence of Pseudonocardiaceae bacterium SL3-2-4.</title>
        <authorList>
            <person name="Ningsih F."/>
            <person name="Yokota A."/>
            <person name="Sakai Y."/>
            <person name="Nanatani K."/>
            <person name="Yabe S."/>
            <person name="Oetari A."/>
            <person name="Sjamsuridzal W."/>
        </authorList>
    </citation>
    <scope>NUCLEOTIDE SEQUENCE [LARGE SCALE GENOMIC DNA]</scope>
    <source>
        <strain evidence="3">SL3-2-4</strain>
    </source>
</reference>
<organism evidence="2 3">
    <name type="scientific">Gandjariella thermophila</name>
    <dbReference type="NCBI Taxonomy" id="1931992"/>
    <lineage>
        <taxon>Bacteria</taxon>
        <taxon>Bacillati</taxon>
        <taxon>Actinomycetota</taxon>
        <taxon>Actinomycetes</taxon>
        <taxon>Pseudonocardiales</taxon>
        <taxon>Pseudonocardiaceae</taxon>
        <taxon>Gandjariella</taxon>
    </lineage>
</organism>
<proteinExistence type="predicted"/>
<keyword evidence="1" id="KW-1133">Transmembrane helix</keyword>
<evidence type="ECO:0008006" key="4">
    <source>
        <dbReference type="Google" id="ProtNLM"/>
    </source>
</evidence>
<accession>A0A4D4IW35</accession>
<evidence type="ECO:0000313" key="2">
    <source>
        <dbReference type="EMBL" id="GDY28401.1"/>
    </source>
</evidence>
<keyword evidence="1" id="KW-0472">Membrane</keyword>
<comment type="caution">
    <text evidence="2">The sequence shown here is derived from an EMBL/GenBank/DDBJ whole genome shotgun (WGS) entry which is preliminary data.</text>
</comment>
<protein>
    <recommendedName>
        <fullName evidence="4">Secreted protein</fullName>
    </recommendedName>
</protein>
<evidence type="ECO:0000256" key="1">
    <source>
        <dbReference type="SAM" id="Phobius"/>
    </source>
</evidence>
<dbReference type="Proteomes" id="UP000298860">
    <property type="component" value="Unassembled WGS sequence"/>
</dbReference>
<name>A0A4D4IW35_9PSEU</name>
<evidence type="ECO:0000313" key="3">
    <source>
        <dbReference type="Proteomes" id="UP000298860"/>
    </source>
</evidence>
<feature type="transmembrane region" description="Helical" evidence="1">
    <location>
        <begin position="6"/>
        <end position="24"/>
    </location>
</feature>
<keyword evidence="1" id="KW-0812">Transmembrane</keyword>
<gene>
    <name evidence="2" type="ORF">GTS_00340</name>
</gene>